<dbReference type="PANTHER" id="PTHR35175:SF2">
    <property type="entry name" value="DUF1289 DOMAIN-CONTAINING PROTEIN"/>
    <property type="match status" value="1"/>
</dbReference>
<dbReference type="EMBL" id="UGYO01000002">
    <property type="protein sequence ID" value="SUJ12929.1"/>
    <property type="molecule type" value="Genomic_DNA"/>
</dbReference>
<keyword evidence="2" id="KW-1185">Reference proteome</keyword>
<gene>
    <name evidence="1" type="ORF">NCTC10738_04475</name>
</gene>
<dbReference type="Proteomes" id="UP000254069">
    <property type="component" value="Unassembled WGS sequence"/>
</dbReference>
<evidence type="ECO:0000313" key="2">
    <source>
        <dbReference type="Proteomes" id="UP000254069"/>
    </source>
</evidence>
<proteinExistence type="predicted"/>
<reference evidence="1 2" key="1">
    <citation type="submission" date="2018-06" db="EMBL/GenBank/DDBJ databases">
        <authorList>
            <consortium name="Pathogen Informatics"/>
            <person name="Doyle S."/>
        </authorList>
    </citation>
    <scope>NUCLEOTIDE SEQUENCE [LARGE SCALE GENOMIC DNA]</scope>
    <source>
        <strain evidence="1 2">NCTC10738</strain>
    </source>
</reference>
<organism evidence="1 2">
    <name type="scientific">Shewanella algae</name>
    <dbReference type="NCBI Taxonomy" id="38313"/>
    <lineage>
        <taxon>Bacteria</taxon>
        <taxon>Pseudomonadati</taxon>
        <taxon>Pseudomonadota</taxon>
        <taxon>Gammaproteobacteria</taxon>
        <taxon>Alteromonadales</taxon>
        <taxon>Shewanellaceae</taxon>
        <taxon>Shewanella</taxon>
    </lineage>
</organism>
<dbReference type="AlphaFoldDB" id="A0A380C6U8"/>
<protein>
    <submittedName>
        <fullName evidence="1">Predicted Fe-S protein</fullName>
    </submittedName>
</protein>
<sequence length="86" mass="9726">MIQSPCVARCGLNEDDFCMGCLRHIDEIVNWSRCPDEEKRAIIAKLPERKHAFSGMENSGIISRAKYLEAEARLGRSDKSKASKKE</sequence>
<dbReference type="PANTHER" id="PTHR35175">
    <property type="entry name" value="DUF1289 DOMAIN-CONTAINING PROTEIN"/>
    <property type="match status" value="1"/>
</dbReference>
<accession>A0A380C6U8</accession>
<name>A0A380C6U8_9GAMM</name>
<dbReference type="InterPro" id="IPR010710">
    <property type="entry name" value="DUF1289"/>
</dbReference>
<dbReference type="Pfam" id="PF06945">
    <property type="entry name" value="DUF1289"/>
    <property type="match status" value="1"/>
</dbReference>
<evidence type="ECO:0000313" key="1">
    <source>
        <dbReference type="EMBL" id="SUJ12929.1"/>
    </source>
</evidence>